<reference evidence="1 2" key="1">
    <citation type="submission" date="2016-10" db="EMBL/GenBank/DDBJ databases">
        <title>Genome sequence of the basidiomycete white-rot fungus Trametes pubescens.</title>
        <authorList>
            <person name="Makela M.R."/>
            <person name="Granchi Z."/>
            <person name="Peng M."/>
            <person name="De Vries R.P."/>
            <person name="Grigoriev I."/>
            <person name="Riley R."/>
            <person name="Hilden K."/>
        </authorList>
    </citation>
    <scope>NUCLEOTIDE SEQUENCE [LARGE SCALE GENOMIC DNA]</scope>
    <source>
        <strain evidence="1 2">FBCC735</strain>
    </source>
</reference>
<keyword evidence="2" id="KW-1185">Reference proteome</keyword>
<dbReference type="Proteomes" id="UP000184267">
    <property type="component" value="Unassembled WGS sequence"/>
</dbReference>
<protein>
    <submittedName>
        <fullName evidence="1">Uncharacterized protein</fullName>
    </submittedName>
</protein>
<evidence type="ECO:0000313" key="2">
    <source>
        <dbReference type="Proteomes" id="UP000184267"/>
    </source>
</evidence>
<comment type="caution">
    <text evidence="1">The sequence shown here is derived from an EMBL/GenBank/DDBJ whole genome shotgun (WGS) entry which is preliminary data.</text>
</comment>
<gene>
    <name evidence="1" type="ORF">TRAPUB_483</name>
</gene>
<dbReference type="OrthoDB" id="10491631at2759"/>
<accession>A0A1M2VM05</accession>
<dbReference type="EMBL" id="MNAD01001025">
    <property type="protein sequence ID" value="OJT08634.1"/>
    <property type="molecule type" value="Genomic_DNA"/>
</dbReference>
<organism evidence="1 2">
    <name type="scientific">Trametes pubescens</name>
    <name type="common">White-rot fungus</name>
    <dbReference type="NCBI Taxonomy" id="154538"/>
    <lineage>
        <taxon>Eukaryota</taxon>
        <taxon>Fungi</taxon>
        <taxon>Dikarya</taxon>
        <taxon>Basidiomycota</taxon>
        <taxon>Agaricomycotina</taxon>
        <taxon>Agaricomycetes</taxon>
        <taxon>Polyporales</taxon>
        <taxon>Polyporaceae</taxon>
        <taxon>Trametes</taxon>
    </lineage>
</organism>
<dbReference type="AlphaFoldDB" id="A0A1M2VM05"/>
<evidence type="ECO:0000313" key="1">
    <source>
        <dbReference type="EMBL" id="OJT08634.1"/>
    </source>
</evidence>
<name>A0A1M2VM05_TRAPU</name>
<proteinExistence type="predicted"/>
<sequence length="158" mass="17145">MGPKPGKPLEYGELTITGTSIPLATYNEEPILRAIFPASVTAPVTAKRMITVGPGFTLPVAVAAIVKVQNEWCDEVVSVHGLSLVILPKTACSIPSFVQTCGDSTVSRTLAHYRFRILQESTYIVALCGETGVDGKRVMYPELELMIPEWALTALVRR</sequence>